<feature type="domain" description="SCP2" evidence="1">
    <location>
        <begin position="18"/>
        <end position="118"/>
    </location>
</feature>
<evidence type="ECO:0000259" key="1">
    <source>
        <dbReference type="Pfam" id="PF02036"/>
    </source>
</evidence>
<dbReference type="PANTHER" id="PTHR10094:SF25">
    <property type="entry name" value="SCP2 STEROL-BINDING DOMAIN-CONTAINING PROTEIN 1"/>
    <property type="match status" value="1"/>
</dbReference>
<dbReference type="OrthoDB" id="10265837at2759"/>
<evidence type="ECO:0000313" key="3">
    <source>
        <dbReference type="Proteomes" id="UP000803844"/>
    </source>
</evidence>
<dbReference type="RefSeq" id="XP_040771487.1">
    <property type="nucleotide sequence ID" value="XM_040918472.1"/>
</dbReference>
<name>A0A9P4XTA4_CRYP1</name>
<dbReference type="InterPro" id="IPR036527">
    <property type="entry name" value="SCP2_sterol-bd_dom_sf"/>
</dbReference>
<dbReference type="GO" id="GO:0005829">
    <property type="term" value="C:cytosol"/>
    <property type="evidence" value="ECO:0007669"/>
    <property type="project" value="TreeGrafter"/>
</dbReference>
<dbReference type="InterPro" id="IPR003033">
    <property type="entry name" value="SCP2_sterol-bd_dom"/>
</dbReference>
<dbReference type="GeneID" id="63835601"/>
<dbReference type="SUPFAM" id="SSF55718">
    <property type="entry name" value="SCP-like"/>
    <property type="match status" value="1"/>
</dbReference>
<comment type="caution">
    <text evidence="2">The sequence shown here is derived from an EMBL/GenBank/DDBJ whole genome shotgun (WGS) entry which is preliminary data.</text>
</comment>
<dbReference type="Pfam" id="PF02036">
    <property type="entry name" value="SCP2"/>
    <property type="match status" value="1"/>
</dbReference>
<dbReference type="Proteomes" id="UP000803844">
    <property type="component" value="Unassembled WGS sequence"/>
</dbReference>
<proteinExistence type="predicted"/>
<dbReference type="Gene3D" id="3.30.1050.10">
    <property type="entry name" value="SCP2 sterol-binding domain"/>
    <property type="match status" value="1"/>
</dbReference>
<gene>
    <name evidence="2" type="ORF">M406DRAFT_282244</name>
</gene>
<sequence>MSLKNDKFPASAFFETMNQVLQSSEAEKKQAMDMGKGIYAFTIKNAAGETDSWHIDLKNEGNVAKGTGDKPDVTLSLSESDFASLVSGKGNAQRLFMSGKLKIKGNVMKATKLDPILKQAQTKAKL</sequence>
<accession>A0A9P4XTA4</accession>
<dbReference type="PANTHER" id="PTHR10094">
    <property type="entry name" value="STEROL CARRIER PROTEIN 2 SCP-2 FAMILY PROTEIN"/>
    <property type="match status" value="1"/>
</dbReference>
<evidence type="ECO:0000313" key="2">
    <source>
        <dbReference type="EMBL" id="KAF3760508.1"/>
    </source>
</evidence>
<dbReference type="EMBL" id="MU032352">
    <property type="protein sequence ID" value="KAF3760508.1"/>
    <property type="molecule type" value="Genomic_DNA"/>
</dbReference>
<dbReference type="FunFam" id="3.30.1050.10:FF:000001">
    <property type="entry name" value="Putative Non-specific lipid-transfer protein"/>
    <property type="match status" value="1"/>
</dbReference>
<keyword evidence="3" id="KW-1185">Reference proteome</keyword>
<dbReference type="AlphaFoldDB" id="A0A9P4XTA4"/>
<reference evidence="2" key="1">
    <citation type="journal article" date="2020" name="Phytopathology">
        <title>Genome sequence of the chestnut blight fungus Cryphonectria parasitica EP155: A fundamental resource for an archetypical invasive plant pathogen.</title>
        <authorList>
            <person name="Crouch J.A."/>
            <person name="Dawe A."/>
            <person name="Aerts A."/>
            <person name="Barry K."/>
            <person name="Churchill A.C.L."/>
            <person name="Grimwood J."/>
            <person name="Hillman B."/>
            <person name="Milgroom M.G."/>
            <person name="Pangilinan J."/>
            <person name="Smith M."/>
            <person name="Salamov A."/>
            <person name="Schmutz J."/>
            <person name="Yadav J."/>
            <person name="Grigoriev I.V."/>
            <person name="Nuss D."/>
        </authorList>
    </citation>
    <scope>NUCLEOTIDE SEQUENCE</scope>
    <source>
        <strain evidence="2">EP155</strain>
    </source>
</reference>
<protein>
    <submittedName>
        <fullName evidence="2">Sterol-binding-like protein</fullName>
    </submittedName>
</protein>
<organism evidence="2 3">
    <name type="scientific">Cryphonectria parasitica (strain ATCC 38755 / EP155)</name>
    <dbReference type="NCBI Taxonomy" id="660469"/>
    <lineage>
        <taxon>Eukaryota</taxon>
        <taxon>Fungi</taxon>
        <taxon>Dikarya</taxon>
        <taxon>Ascomycota</taxon>
        <taxon>Pezizomycotina</taxon>
        <taxon>Sordariomycetes</taxon>
        <taxon>Sordariomycetidae</taxon>
        <taxon>Diaporthales</taxon>
        <taxon>Cryphonectriaceae</taxon>
        <taxon>Cryphonectria-Endothia species complex</taxon>
        <taxon>Cryphonectria</taxon>
    </lineage>
</organism>